<keyword evidence="3 6" id="KW-0238">DNA-binding</keyword>
<dbReference type="EMBL" id="RBWY01000001">
    <property type="protein sequence ID" value="RKS87079.1"/>
    <property type="molecule type" value="Genomic_DNA"/>
</dbReference>
<keyword evidence="4" id="KW-0804">Transcription</keyword>
<dbReference type="Gene3D" id="1.10.10.10">
    <property type="entry name" value="Winged helix-like DNA-binding domain superfamily/Winged helix DNA-binding domain"/>
    <property type="match status" value="1"/>
</dbReference>
<evidence type="ECO:0000256" key="2">
    <source>
        <dbReference type="ARBA" id="ARBA00023015"/>
    </source>
</evidence>
<dbReference type="InterPro" id="IPR000847">
    <property type="entry name" value="LysR_HTH_N"/>
</dbReference>
<keyword evidence="2" id="KW-0805">Transcription regulation</keyword>
<dbReference type="PANTHER" id="PTHR30537:SF3">
    <property type="entry name" value="TRANSCRIPTIONAL REGULATORY PROTEIN"/>
    <property type="match status" value="1"/>
</dbReference>
<dbReference type="AlphaFoldDB" id="A0A495RI93"/>
<protein>
    <submittedName>
        <fullName evidence="6">DNA-binding transcriptional LysR family regulator</fullName>
    </submittedName>
</protein>
<proteinExistence type="inferred from homology"/>
<dbReference type="Pfam" id="PF00126">
    <property type="entry name" value="HTH_1"/>
    <property type="match status" value="1"/>
</dbReference>
<dbReference type="RefSeq" id="WP_121143997.1">
    <property type="nucleotide sequence ID" value="NZ_RBWY01000001.1"/>
</dbReference>
<evidence type="ECO:0000313" key="7">
    <source>
        <dbReference type="Proteomes" id="UP000278542"/>
    </source>
</evidence>
<dbReference type="Proteomes" id="UP000278542">
    <property type="component" value="Unassembled WGS sequence"/>
</dbReference>
<dbReference type="InterPro" id="IPR058163">
    <property type="entry name" value="LysR-type_TF_proteobact-type"/>
</dbReference>
<dbReference type="PANTHER" id="PTHR30537">
    <property type="entry name" value="HTH-TYPE TRANSCRIPTIONAL REGULATOR"/>
    <property type="match status" value="1"/>
</dbReference>
<evidence type="ECO:0000256" key="4">
    <source>
        <dbReference type="ARBA" id="ARBA00023163"/>
    </source>
</evidence>
<dbReference type="GO" id="GO:0006351">
    <property type="term" value="P:DNA-templated transcription"/>
    <property type="evidence" value="ECO:0007669"/>
    <property type="project" value="TreeGrafter"/>
</dbReference>
<sequence length="296" mass="33685">MNRRLNWDDLQYFLHVAKTGNLTQSALDLKVSQSTIARRISALEKDIKVTLFTRHQTGYYLTEQAKSIFHYAEEIEAKFMGLEHTAATLQMDVEGNVKLATAESLANHLIIPVLPKLYQKYPKLQLEIVSGINSVGFVTHEVDIALRFVRPEQNNLLVRRVGRMSYSLYAHQNYLLPFKKPYADNMDRYSFITWSNSYSHLPSAKWLAVNIPNTASKLVTTSVANQVASVEAGLGIAVLPDMLVKNNKELIAIKKHIFFDELWIVSYPELRSSNNIRAVIDFLVNELNETTLIDSI</sequence>
<reference evidence="6 7" key="1">
    <citation type="submission" date="2018-10" db="EMBL/GenBank/DDBJ databases">
        <title>Genomic Encyclopedia of Type Strains, Phase IV (KMG-IV): sequencing the most valuable type-strain genomes for metagenomic binning, comparative biology and taxonomic classification.</title>
        <authorList>
            <person name="Goeker M."/>
        </authorList>
    </citation>
    <scope>NUCLEOTIDE SEQUENCE [LARGE SCALE GENOMIC DNA]</scope>
    <source>
        <strain evidence="6 7">DSM 22228</strain>
    </source>
</reference>
<keyword evidence="7" id="KW-1185">Reference proteome</keyword>
<dbReference type="PROSITE" id="PS50931">
    <property type="entry name" value="HTH_LYSR"/>
    <property type="match status" value="1"/>
</dbReference>
<organism evidence="6 7">
    <name type="scientific">Orbus hercynius</name>
    <dbReference type="NCBI Taxonomy" id="593135"/>
    <lineage>
        <taxon>Bacteria</taxon>
        <taxon>Pseudomonadati</taxon>
        <taxon>Pseudomonadota</taxon>
        <taxon>Gammaproteobacteria</taxon>
        <taxon>Orbales</taxon>
        <taxon>Orbaceae</taxon>
        <taxon>Orbus</taxon>
    </lineage>
</organism>
<feature type="domain" description="HTH lysR-type" evidence="5">
    <location>
        <begin position="5"/>
        <end position="62"/>
    </location>
</feature>
<dbReference type="InterPro" id="IPR005119">
    <property type="entry name" value="LysR_subst-bd"/>
</dbReference>
<gene>
    <name evidence="6" type="ORF">DES39_0290</name>
</gene>
<dbReference type="Pfam" id="PF03466">
    <property type="entry name" value="LysR_substrate"/>
    <property type="match status" value="1"/>
</dbReference>
<dbReference type="InterPro" id="IPR036388">
    <property type="entry name" value="WH-like_DNA-bd_sf"/>
</dbReference>
<dbReference type="Gene3D" id="3.40.190.290">
    <property type="match status" value="1"/>
</dbReference>
<dbReference type="SUPFAM" id="SSF53850">
    <property type="entry name" value="Periplasmic binding protein-like II"/>
    <property type="match status" value="1"/>
</dbReference>
<dbReference type="GO" id="GO:0043565">
    <property type="term" value="F:sequence-specific DNA binding"/>
    <property type="evidence" value="ECO:0007669"/>
    <property type="project" value="TreeGrafter"/>
</dbReference>
<evidence type="ECO:0000259" key="5">
    <source>
        <dbReference type="PROSITE" id="PS50931"/>
    </source>
</evidence>
<comment type="caution">
    <text evidence="6">The sequence shown here is derived from an EMBL/GenBank/DDBJ whole genome shotgun (WGS) entry which is preliminary data.</text>
</comment>
<dbReference type="InterPro" id="IPR036390">
    <property type="entry name" value="WH_DNA-bd_sf"/>
</dbReference>
<dbReference type="OrthoDB" id="570111at2"/>
<dbReference type="GO" id="GO:0003700">
    <property type="term" value="F:DNA-binding transcription factor activity"/>
    <property type="evidence" value="ECO:0007669"/>
    <property type="project" value="InterPro"/>
</dbReference>
<accession>A0A495RI93</accession>
<comment type="similarity">
    <text evidence="1">Belongs to the LysR transcriptional regulatory family.</text>
</comment>
<name>A0A495RI93_9GAMM</name>
<evidence type="ECO:0000313" key="6">
    <source>
        <dbReference type="EMBL" id="RKS87079.1"/>
    </source>
</evidence>
<dbReference type="SUPFAM" id="SSF46785">
    <property type="entry name" value="Winged helix' DNA-binding domain"/>
    <property type="match status" value="1"/>
</dbReference>
<evidence type="ECO:0000256" key="3">
    <source>
        <dbReference type="ARBA" id="ARBA00023125"/>
    </source>
</evidence>
<evidence type="ECO:0000256" key="1">
    <source>
        <dbReference type="ARBA" id="ARBA00009437"/>
    </source>
</evidence>